<keyword evidence="1" id="KW-0675">Receptor</keyword>
<proteinExistence type="predicted"/>
<evidence type="ECO:0000313" key="1">
    <source>
        <dbReference type="EMBL" id="GAE85047.1"/>
    </source>
</evidence>
<accession>W4UW54</accession>
<evidence type="ECO:0000313" key="2">
    <source>
        <dbReference type="Proteomes" id="UP000019131"/>
    </source>
</evidence>
<comment type="caution">
    <text evidence="1">The sequence shown here is derived from an EMBL/GenBank/DDBJ whole genome shotgun (WGS) entry which is preliminary data.</text>
</comment>
<sequence>MDFAEISKNSRSKGFNTSIGLEWKGIRFKTSIATSWGGAPLYLDLIKLKASKDTEPLWAPEYFWVDMFDAEHNPTGKYRTWDWKAKWEGR</sequence>
<dbReference type="RefSeq" id="WP_052517224.1">
    <property type="nucleotide sequence ID" value="NZ_BAIV01000022.1"/>
</dbReference>
<name>W4UW54_9BACE</name>
<keyword evidence="2" id="KW-1185">Reference proteome</keyword>
<dbReference type="AlphaFoldDB" id="W4UW54"/>
<gene>
    <name evidence="1" type="ORF">JCM10512_3444</name>
</gene>
<organism evidence="1 2">
    <name type="scientific">Bacteroides reticulotermitis JCM 10512</name>
    <dbReference type="NCBI Taxonomy" id="1445607"/>
    <lineage>
        <taxon>Bacteria</taxon>
        <taxon>Pseudomonadati</taxon>
        <taxon>Bacteroidota</taxon>
        <taxon>Bacteroidia</taxon>
        <taxon>Bacteroidales</taxon>
        <taxon>Bacteroidaceae</taxon>
        <taxon>Bacteroides</taxon>
    </lineage>
</organism>
<dbReference type="EMBL" id="BAIV01000022">
    <property type="protein sequence ID" value="GAE85047.1"/>
    <property type="molecule type" value="Genomic_DNA"/>
</dbReference>
<dbReference type="Proteomes" id="UP000019131">
    <property type="component" value="Unassembled WGS sequence"/>
</dbReference>
<dbReference type="STRING" id="1445607.JCM10512_3444"/>
<reference evidence="1 2" key="1">
    <citation type="journal article" date="2014" name="Genome Announc.">
        <title>Draft Genome Sequence of Bacteroides reticulotermitis Strain JCM 10512T, Isolated from the Gut of a Termite.</title>
        <authorList>
            <person name="Yuki M."/>
            <person name="Oshima K."/>
            <person name="Suda W."/>
            <person name="Sakamoto M."/>
            <person name="Iida T."/>
            <person name="Hattori M."/>
            <person name="Ohkuma M."/>
        </authorList>
    </citation>
    <scope>NUCLEOTIDE SEQUENCE [LARGE SCALE GENOMIC DNA]</scope>
    <source>
        <strain evidence="1 2">JCM 10512</strain>
    </source>
</reference>
<protein>
    <submittedName>
        <fullName evidence="1">TonB-dependent receptor</fullName>
    </submittedName>
</protein>